<evidence type="ECO:0000256" key="1">
    <source>
        <dbReference type="SAM" id="MobiDB-lite"/>
    </source>
</evidence>
<protein>
    <submittedName>
        <fullName evidence="3">Uncharacterized protein</fullName>
    </submittedName>
</protein>
<organism evidence="3 4">
    <name type="scientific">Candidatus Minimicrobia naudis</name>
    <dbReference type="NCBI Taxonomy" id="2841263"/>
    <lineage>
        <taxon>Bacteria</taxon>
        <taxon>Candidatus Saccharimonadota</taxon>
        <taxon>Candidatus Saccharimonadota incertae sedis</taxon>
        <taxon>Candidatus Minimicrobia</taxon>
    </lineage>
</organism>
<evidence type="ECO:0000313" key="3">
    <source>
        <dbReference type="EMBL" id="QWQ32432.1"/>
    </source>
</evidence>
<name>A0A8F1MCT4_9BACT</name>
<sequence length="98" mass="10809">MRRVNQAGSIGVFVIVGAILVAISLAVLYGIRQNNLSQDGSPISSDLVASENSKNNTETQRNSTHQKTNDQSTESKSGEPRRDSRRRELLRLEIDISI</sequence>
<keyword evidence="2" id="KW-0812">Transmembrane</keyword>
<dbReference type="AlphaFoldDB" id="A0A8F1MCT4"/>
<gene>
    <name evidence="3" type="ORF">KOY48_00990</name>
</gene>
<feature type="compositionally biased region" description="Basic and acidic residues" evidence="1">
    <location>
        <begin position="76"/>
        <end position="87"/>
    </location>
</feature>
<feature type="region of interest" description="Disordered" evidence="1">
    <location>
        <begin position="36"/>
        <end position="87"/>
    </location>
</feature>
<keyword evidence="4" id="KW-1185">Reference proteome</keyword>
<dbReference type="EMBL" id="CP076460">
    <property type="protein sequence ID" value="QWQ32432.1"/>
    <property type="molecule type" value="Genomic_DNA"/>
</dbReference>
<keyword evidence="2" id="KW-1133">Transmembrane helix</keyword>
<feature type="transmembrane region" description="Helical" evidence="2">
    <location>
        <begin position="12"/>
        <end position="31"/>
    </location>
</feature>
<reference evidence="3" key="1">
    <citation type="submission" date="2021-06" db="EMBL/GenBank/DDBJ databases">
        <title>An adapted protocol for Saccharibacteria cultivation: two new species join this phylum of Candidate Phyla Radiations.</title>
        <authorList>
            <person name="Ibrahim A."/>
            <person name="Maatouk M."/>
            <person name="Zgheib R."/>
            <person name="Haddad G."/>
            <person name="Bou Khalil J."/>
            <person name="Raoult D."/>
            <person name="Bittar F."/>
        </authorList>
    </citation>
    <scope>NUCLEOTIDE SEQUENCE</scope>
    <source>
        <strain evidence="3">IHU1</strain>
    </source>
</reference>
<accession>A0A8F1MCT4</accession>
<keyword evidence="2" id="KW-0472">Membrane</keyword>
<proteinExistence type="predicted"/>
<feature type="compositionally biased region" description="Polar residues" evidence="1">
    <location>
        <begin position="50"/>
        <end position="75"/>
    </location>
</feature>
<dbReference type="KEGG" id="mnd:KOY48_00990"/>
<dbReference type="Proteomes" id="UP000679129">
    <property type="component" value="Chromosome"/>
</dbReference>
<evidence type="ECO:0000256" key="2">
    <source>
        <dbReference type="SAM" id="Phobius"/>
    </source>
</evidence>
<evidence type="ECO:0000313" key="4">
    <source>
        <dbReference type="Proteomes" id="UP000679129"/>
    </source>
</evidence>